<accession>A0A1R0GN71</accession>
<feature type="region of interest" description="Disordered" evidence="1">
    <location>
        <begin position="20"/>
        <end position="40"/>
    </location>
</feature>
<sequence length="591" mass="66501">MVPYVVLGELDYLHKYAGSKSKKNHSKSGKTNETEESKGNTLSNNAKKAILFLLECQGPKSHGRNISKKHLSASKALRCQKIEETLEKDPGEGDDKILDCCRYFSVKKKMAVGLLTFDRNLELKARVHEISVLGKFNGSGSQFLKFVRESLSPLDDKSIELALNSPTVISNKNSTKKKNKNTHTTTGFSSLVESEIIEPVYFETPSSKIRDIAKPTKITTLSSLKRKFDYDCVYIKDLTNENETPSHTPRTYAEIMSKRIKSSENYSDDSFKMDFVDTNLFNTSSFEIKQDFEMVDVEMSDNIPILEANVSRKIANPKSHLKAESYKGISANIPVIDASLKSTPKKITEKSKIKDLPILNPTNSQLKSSESALVNIPVSSTSIKNNQKIHTTNISFSANSNYNEKKLACDVHQKVDLNDKNKPIFDPTSEIVNSSPKSSNPTPINKKTKKKKKKSKNNNNSEKVDILPPDSSVKTDLNVISNSTDKPIFHYVNQDLDAKIKKLAASNISGSNLKMKRILVTENNSNTFVKNKKNILVQCKGDLTKLPCKRKRKGTDNDRKPSEVKKRRFAYFPLIKYTPLIRSIRSDYIRL</sequence>
<dbReference type="AlphaFoldDB" id="A0A1R0GN71"/>
<reference evidence="3 4" key="1">
    <citation type="journal article" date="2016" name="Mol. Biol. Evol.">
        <title>Genome-Wide Survey of Gut Fungi (Harpellales) Reveals the First Horizontally Transferred Ubiquitin Gene from a Mosquito Host.</title>
        <authorList>
            <person name="Wang Y."/>
            <person name="White M.M."/>
            <person name="Kvist S."/>
            <person name="Moncalvo J.M."/>
        </authorList>
    </citation>
    <scope>NUCLEOTIDE SEQUENCE [LARGE SCALE GENOMIC DNA]</scope>
    <source>
        <strain evidence="3 4">ALG-7-W6</strain>
    </source>
</reference>
<evidence type="ECO:0000313" key="3">
    <source>
        <dbReference type="EMBL" id="OLY78343.1"/>
    </source>
</evidence>
<dbReference type="InterPro" id="IPR002716">
    <property type="entry name" value="PIN_dom"/>
</dbReference>
<dbReference type="Proteomes" id="UP000187455">
    <property type="component" value="Unassembled WGS sequence"/>
</dbReference>
<name>A0A1R0GN71_9FUNG</name>
<feature type="compositionally biased region" description="Polar residues" evidence="1">
    <location>
        <begin position="430"/>
        <end position="443"/>
    </location>
</feature>
<dbReference type="EMBL" id="LSSL01006677">
    <property type="protein sequence ID" value="OLY78343.1"/>
    <property type="molecule type" value="Genomic_DNA"/>
</dbReference>
<proteinExistence type="predicted"/>
<dbReference type="OrthoDB" id="2017974at2759"/>
<organism evidence="3 4">
    <name type="scientific">Smittium mucronatum</name>
    <dbReference type="NCBI Taxonomy" id="133383"/>
    <lineage>
        <taxon>Eukaryota</taxon>
        <taxon>Fungi</taxon>
        <taxon>Fungi incertae sedis</taxon>
        <taxon>Zoopagomycota</taxon>
        <taxon>Kickxellomycotina</taxon>
        <taxon>Harpellomycetes</taxon>
        <taxon>Harpellales</taxon>
        <taxon>Legeriomycetaceae</taxon>
        <taxon>Smittium</taxon>
    </lineage>
</organism>
<protein>
    <submittedName>
        <fullName evidence="3">Transcriptional protein swt1</fullName>
    </submittedName>
</protein>
<feature type="domain" description="PIN" evidence="2">
    <location>
        <begin position="2"/>
        <end position="132"/>
    </location>
</feature>
<evidence type="ECO:0000259" key="2">
    <source>
        <dbReference type="Pfam" id="PF13638"/>
    </source>
</evidence>
<keyword evidence="4" id="KW-1185">Reference proteome</keyword>
<dbReference type="Gene3D" id="3.40.50.1010">
    <property type="entry name" value="5'-nuclease"/>
    <property type="match status" value="1"/>
</dbReference>
<dbReference type="Pfam" id="PF13638">
    <property type="entry name" value="PIN_4"/>
    <property type="match status" value="1"/>
</dbReference>
<feature type="compositionally biased region" description="Basic residues" evidence="1">
    <location>
        <begin position="446"/>
        <end position="456"/>
    </location>
</feature>
<evidence type="ECO:0000313" key="4">
    <source>
        <dbReference type="Proteomes" id="UP000187455"/>
    </source>
</evidence>
<comment type="caution">
    <text evidence="3">The sequence shown here is derived from an EMBL/GenBank/DDBJ whole genome shotgun (WGS) entry which is preliminary data.</text>
</comment>
<gene>
    <name evidence="3" type="ORF">AYI68_g7614</name>
</gene>
<evidence type="ECO:0000256" key="1">
    <source>
        <dbReference type="SAM" id="MobiDB-lite"/>
    </source>
</evidence>
<dbReference type="STRING" id="133383.A0A1R0GN71"/>
<feature type="region of interest" description="Disordered" evidence="1">
    <location>
        <begin position="418"/>
        <end position="472"/>
    </location>
</feature>